<dbReference type="Proteomes" id="UP000263377">
    <property type="component" value="Unassembled WGS sequence"/>
</dbReference>
<dbReference type="Gene3D" id="1.25.10.10">
    <property type="entry name" value="Leucine-rich Repeat Variant"/>
    <property type="match status" value="1"/>
</dbReference>
<dbReference type="EMBL" id="QVIG01000001">
    <property type="protein sequence ID" value="RGD58070.1"/>
    <property type="molecule type" value="Genomic_DNA"/>
</dbReference>
<sequence length="186" mass="20143">MVLREGQNPEDVEEVIRALGGSEDTRVVREFFGGRREVEWPIGDDLKLVQGEDGTSHCRYVQVLGDDEDDVMAAIESCEESLRPWSYEDLIRFYDLASGSEEGPHAVLRLALGAPPSPDDDFVARVLKSLGSSDPEIRDAGVLAAATYALSAFVPRLSELASSDADPEVRDTARATLEAYAGAGLT</sequence>
<dbReference type="AlphaFoldDB" id="A0A372ZRN7"/>
<gene>
    <name evidence="1" type="ORF">DR950_09950</name>
</gene>
<evidence type="ECO:0008006" key="3">
    <source>
        <dbReference type="Google" id="ProtNLM"/>
    </source>
</evidence>
<dbReference type="InterPro" id="IPR011989">
    <property type="entry name" value="ARM-like"/>
</dbReference>
<protein>
    <recommendedName>
        <fullName evidence="3">HEAT repeat domain-containing protein</fullName>
    </recommendedName>
</protein>
<comment type="caution">
    <text evidence="1">The sequence shown here is derived from an EMBL/GenBank/DDBJ whole genome shotgun (WGS) entry which is preliminary data.</text>
</comment>
<dbReference type="InterPro" id="IPR016024">
    <property type="entry name" value="ARM-type_fold"/>
</dbReference>
<evidence type="ECO:0000313" key="1">
    <source>
        <dbReference type="EMBL" id="RGD58070.1"/>
    </source>
</evidence>
<accession>A0A372ZRN7</accession>
<evidence type="ECO:0000313" key="2">
    <source>
        <dbReference type="Proteomes" id="UP000263377"/>
    </source>
</evidence>
<dbReference type="SUPFAM" id="SSF48371">
    <property type="entry name" value="ARM repeat"/>
    <property type="match status" value="1"/>
</dbReference>
<name>A0A372ZRN7_9ACTN</name>
<organism evidence="1 2">
    <name type="scientific">Kitasatospora xanthocidica</name>
    <dbReference type="NCBI Taxonomy" id="83382"/>
    <lineage>
        <taxon>Bacteria</taxon>
        <taxon>Bacillati</taxon>
        <taxon>Actinomycetota</taxon>
        <taxon>Actinomycetes</taxon>
        <taxon>Kitasatosporales</taxon>
        <taxon>Streptomycetaceae</taxon>
        <taxon>Kitasatospora</taxon>
    </lineage>
</organism>
<reference evidence="1 2" key="1">
    <citation type="submission" date="2018-08" db="EMBL/GenBank/DDBJ databases">
        <title>Diversity &amp; Physiological Properties of Lignin-Decomposing Actinobacteria from Soil.</title>
        <authorList>
            <person name="Roh S.G."/>
            <person name="Kim S.B."/>
        </authorList>
    </citation>
    <scope>NUCLEOTIDE SEQUENCE [LARGE SCALE GENOMIC DNA]</scope>
    <source>
        <strain evidence="1 2">MMS17-GH009</strain>
    </source>
</reference>
<proteinExistence type="predicted"/>
<keyword evidence="2" id="KW-1185">Reference proteome</keyword>